<feature type="transmembrane region" description="Helical" evidence="1">
    <location>
        <begin position="14"/>
        <end position="32"/>
    </location>
</feature>
<keyword evidence="3" id="KW-1185">Reference proteome</keyword>
<proteinExistence type="predicted"/>
<keyword evidence="1" id="KW-0472">Membrane</keyword>
<dbReference type="Proteomes" id="UP001250932">
    <property type="component" value="Unassembled WGS sequence"/>
</dbReference>
<protein>
    <submittedName>
        <fullName evidence="2">Uncharacterized protein</fullName>
    </submittedName>
</protein>
<evidence type="ECO:0000313" key="3">
    <source>
        <dbReference type="Proteomes" id="UP001250932"/>
    </source>
</evidence>
<comment type="caution">
    <text evidence="2">The sequence shown here is derived from an EMBL/GenBank/DDBJ whole genome shotgun (WGS) entry which is preliminary data.</text>
</comment>
<evidence type="ECO:0000313" key="2">
    <source>
        <dbReference type="EMBL" id="MDT7043360.1"/>
    </source>
</evidence>
<gene>
    <name evidence="2" type="ORF">PPG34_13450</name>
</gene>
<organism evidence="2 3">
    <name type="scientific">Candidatus Nitronereus thalassa</name>
    <dbReference type="NCBI Taxonomy" id="3020898"/>
    <lineage>
        <taxon>Bacteria</taxon>
        <taxon>Pseudomonadati</taxon>
        <taxon>Nitrospirota</taxon>
        <taxon>Nitrospiria</taxon>
        <taxon>Nitrospirales</taxon>
        <taxon>Nitrospiraceae</taxon>
        <taxon>Candidatus Nitronereus</taxon>
    </lineage>
</organism>
<evidence type="ECO:0000256" key="1">
    <source>
        <dbReference type="SAM" id="Phobius"/>
    </source>
</evidence>
<keyword evidence="1" id="KW-1133">Transmembrane helix</keyword>
<accession>A0ABU3KA68</accession>
<sequence length="58" mass="6811">MNIMDIFKTNWLDFLTWTLAGCMGIAFVTYLIEQIVPPRMIEKPKEVLNFFSQLRKAS</sequence>
<dbReference type="RefSeq" id="WP_313833927.1">
    <property type="nucleotide sequence ID" value="NZ_JAQOUE010000001.1"/>
</dbReference>
<name>A0ABU3KA68_9BACT</name>
<reference evidence="2 3" key="1">
    <citation type="journal article" date="2023" name="ISME J.">
        <title>Cultivation and genomic characterization of novel and ubiquitous marine nitrite-oxidizing bacteria from the Nitrospirales.</title>
        <authorList>
            <person name="Mueller A.J."/>
            <person name="Daebeler A."/>
            <person name="Herbold C.W."/>
            <person name="Kirkegaard R.H."/>
            <person name="Daims H."/>
        </authorList>
    </citation>
    <scope>NUCLEOTIDE SEQUENCE [LARGE SCALE GENOMIC DNA]</scope>
    <source>
        <strain evidence="2 3">EB</strain>
    </source>
</reference>
<keyword evidence="1" id="KW-0812">Transmembrane</keyword>
<dbReference type="EMBL" id="JAQOUE010000001">
    <property type="protein sequence ID" value="MDT7043360.1"/>
    <property type="molecule type" value="Genomic_DNA"/>
</dbReference>